<keyword evidence="5 7" id="KW-0472">Membrane</keyword>
<keyword evidence="9" id="KW-1185">Reference proteome</keyword>
<dbReference type="Gene3D" id="2.40.170.20">
    <property type="entry name" value="TonB-dependent receptor, beta-barrel domain"/>
    <property type="match status" value="1"/>
</dbReference>
<evidence type="ECO:0000256" key="7">
    <source>
        <dbReference type="PROSITE-ProRule" id="PRU01360"/>
    </source>
</evidence>
<dbReference type="Proteomes" id="UP000501939">
    <property type="component" value="Chromosome"/>
</dbReference>
<sequence>MFAYLPHFSCAVLVVFTPELYANSLSEKDALVGAVSAELNTITITAEQVKKEVGQHTYSKEDLERTPNTQKTITDFLKVNPNVQFSNTALSGGTQGELTAQEISINGALFYDNKFLVNNLDIGNHLNPVSSGDAGATSLAGGGLSATMNTDLLCELEVLDSNISAEYGEFMGGVVKAKTCSPKTKTGEVHGSVSYDYTNSDWSNIHFIDDEEFDDFEKNTDATYQKDFVKQGISATVYGKARDDLGISVSASRRWSDIGLTANLANQPESNQQRQIDHLNANIYYDFNDKNKLNVGLYLQNETASKKINNIQSGSYESKKNNFALDAAFMSDFDHFKLQQNIVLQRKQMLKDSASNEAILWNHSADKPWGTGSTSTQGGYGDLASTENNVEYTIKAELEPLAFLKTNHLLKFGAGYQHQEANWERPESAFMYYPPIKNMGLGISSCTTNDGQIDKYCDLSYDKDGIQGQYLAKRYHYQAGENEVVQDNVHAFFEDQIHWQNYLKMRLGVRYDYDSIAKKHNVAPRTNLQILPFGNASLVLTGGWNRYYGNNSFSYQLEDGVNALTIEERRNSINDDWIFYKNVTGTNVGRSALDTPYADETVWALSSDLGNVRTQVKYVHRDNKNQIRKNRVEGTEYTYTNQGQSQADTYTFEIGSIQPFSLWGSENRISLAADYTDIKRNFNDYNDSLFNNEDVYIRYNGKIIENVDRPADNFARPWSARLMLDTQFKHIPLTINHLFRYRSSYDAMTLNTLKGQNIIQYKDEFITKDYLPTRVKDAFTWDIRANYALNTGKKTSTILGLTVNNLLDAHHYYLNSEGRKVSEMGRQFIADISFKF</sequence>
<dbReference type="PROSITE" id="PS52016">
    <property type="entry name" value="TONB_DEPENDENT_REC_3"/>
    <property type="match status" value="1"/>
</dbReference>
<gene>
    <name evidence="8" type="ORF">G8D99_05545</name>
</gene>
<evidence type="ECO:0000256" key="5">
    <source>
        <dbReference type="ARBA" id="ARBA00023136"/>
    </source>
</evidence>
<evidence type="ECO:0000256" key="4">
    <source>
        <dbReference type="ARBA" id="ARBA00022692"/>
    </source>
</evidence>
<evidence type="ECO:0000313" key="9">
    <source>
        <dbReference type="Proteomes" id="UP000501939"/>
    </source>
</evidence>
<evidence type="ECO:0000256" key="6">
    <source>
        <dbReference type="ARBA" id="ARBA00023237"/>
    </source>
</evidence>
<keyword evidence="8" id="KW-0675">Receptor</keyword>
<accession>A0A6G8S2Y0</accession>
<evidence type="ECO:0000256" key="2">
    <source>
        <dbReference type="ARBA" id="ARBA00022448"/>
    </source>
</evidence>
<dbReference type="InterPro" id="IPR037066">
    <property type="entry name" value="Plug_dom_sf"/>
</dbReference>
<comment type="subcellular location">
    <subcellularLocation>
        <location evidence="1 7">Cell outer membrane</location>
        <topology evidence="1 7">Multi-pass membrane protein</topology>
    </subcellularLocation>
</comment>
<keyword evidence="6 7" id="KW-0998">Cell outer membrane</keyword>
<dbReference type="RefSeq" id="WP_166323378.1">
    <property type="nucleotide sequence ID" value="NZ_CP049916.1"/>
</dbReference>
<dbReference type="InterPro" id="IPR036942">
    <property type="entry name" value="Beta-barrel_TonB_sf"/>
</dbReference>
<dbReference type="AlphaFoldDB" id="A0A6G8S2Y0"/>
<keyword evidence="3 7" id="KW-1134">Transmembrane beta strand</keyword>
<dbReference type="KEGG" id="alj:G8D99_05545"/>
<dbReference type="SUPFAM" id="SSF56935">
    <property type="entry name" value="Porins"/>
    <property type="match status" value="1"/>
</dbReference>
<comment type="similarity">
    <text evidence="7">Belongs to the TonB-dependent receptor family.</text>
</comment>
<dbReference type="InterPro" id="IPR039426">
    <property type="entry name" value="TonB-dep_rcpt-like"/>
</dbReference>
<evidence type="ECO:0000256" key="1">
    <source>
        <dbReference type="ARBA" id="ARBA00004571"/>
    </source>
</evidence>
<proteinExistence type="inferred from homology"/>
<dbReference type="EMBL" id="CP049916">
    <property type="protein sequence ID" value="QIO08532.1"/>
    <property type="molecule type" value="Genomic_DNA"/>
</dbReference>
<keyword evidence="2 7" id="KW-0813">Transport</keyword>
<protein>
    <submittedName>
        <fullName evidence="8">TonB-dependent receptor plug domain-containing protein</fullName>
    </submittedName>
</protein>
<organism evidence="8 9">
    <name type="scientific">Acinetobacter lanii</name>
    <dbReference type="NCBI Taxonomy" id="2715163"/>
    <lineage>
        <taxon>Bacteria</taxon>
        <taxon>Pseudomonadati</taxon>
        <taxon>Pseudomonadota</taxon>
        <taxon>Gammaproteobacteria</taxon>
        <taxon>Moraxellales</taxon>
        <taxon>Moraxellaceae</taxon>
        <taxon>Acinetobacter</taxon>
    </lineage>
</organism>
<reference evidence="8 9" key="1">
    <citation type="submission" date="2020-03" db="EMBL/GenBank/DDBJ databases">
        <authorList>
            <person name="Zhu W."/>
        </authorList>
    </citation>
    <scope>NUCLEOTIDE SEQUENCE [LARGE SCALE GENOMIC DNA]</scope>
    <source>
        <strain evidence="8 9">185</strain>
    </source>
</reference>
<evidence type="ECO:0000256" key="3">
    <source>
        <dbReference type="ARBA" id="ARBA00022452"/>
    </source>
</evidence>
<keyword evidence="4 7" id="KW-0812">Transmembrane</keyword>
<dbReference type="GO" id="GO:0009279">
    <property type="term" value="C:cell outer membrane"/>
    <property type="evidence" value="ECO:0007669"/>
    <property type="project" value="UniProtKB-SubCell"/>
</dbReference>
<name>A0A6G8S2Y0_9GAMM</name>
<dbReference type="Gene3D" id="2.170.130.10">
    <property type="entry name" value="TonB-dependent receptor, plug domain"/>
    <property type="match status" value="1"/>
</dbReference>
<evidence type="ECO:0000313" key="8">
    <source>
        <dbReference type="EMBL" id="QIO08532.1"/>
    </source>
</evidence>